<dbReference type="EMBL" id="BJUU01000024">
    <property type="protein sequence ID" value="GEK81317.1"/>
    <property type="molecule type" value="Genomic_DNA"/>
</dbReference>
<reference evidence="2 3" key="1">
    <citation type="submission" date="2019-07" db="EMBL/GenBank/DDBJ databases">
        <title>Whole genome shotgun sequence of Agrococcus baldri NBRC 103055.</title>
        <authorList>
            <person name="Hosoyama A."/>
            <person name="Uohara A."/>
            <person name="Ohji S."/>
            <person name="Ichikawa N."/>
        </authorList>
    </citation>
    <scope>NUCLEOTIDE SEQUENCE [LARGE SCALE GENOMIC DNA]</scope>
    <source>
        <strain evidence="2 3">NBRC 103055</strain>
    </source>
</reference>
<dbReference type="Pfam" id="PF12697">
    <property type="entry name" value="Abhydrolase_6"/>
    <property type="match status" value="1"/>
</dbReference>
<dbReference type="InterPro" id="IPR000073">
    <property type="entry name" value="AB_hydrolase_1"/>
</dbReference>
<dbReference type="RefSeq" id="WP_146796648.1">
    <property type="nucleotide sequence ID" value="NZ_BJUU01000024.1"/>
</dbReference>
<name>A0AA87UYJ0_9MICO</name>
<proteinExistence type="predicted"/>
<sequence length="260" mass="27431">MTSALHTVSRGTAGTALLALHGAYSTGAEPLGFLEPALGGHRADLRRIYPDLPGHGDSPAAGVASSRAAVDALERLVDELVGDEPLLVLGHSFGVHLAQGLAARRPEQVRGLALICPLVPDDHEAEPHTVVTDAVARDALGEAARAEFEGYFVVRTPETLRRFQDAVAPAMGRYDGDAVDAIMTEWQLQPDPRAVPFAHPSLVMVGRHDSTAGQRQHRALVEQHPGATVVVAADAGHALPHERPALFAAAVADWLQRAGA</sequence>
<feature type="domain" description="AB hydrolase-1" evidence="1">
    <location>
        <begin position="18"/>
        <end position="250"/>
    </location>
</feature>
<organism evidence="2 3">
    <name type="scientific">Agrococcus baldri</name>
    <dbReference type="NCBI Taxonomy" id="153730"/>
    <lineage>
        <taxon>Bacteria</taxon>
        <taxon>Bacillati</taxon>
        <taxon>Actinomycetota</taxon>
        <taxon>Actinomycetes</taxon>
        <taxon>Micrococcales</taxon>
        <taxon>Microbacteriaceae</taxon>
        <taxon>Agrococcus</taxon>
    </lineage>
</organism>
<dbReference type="InterPro" id="IPR029058">
    <property type="entry name" value="AB_hydrolase_fold"/>
</dbReference>
<keyword evidence="2" id="KW-0378">Hydrolase</keyword>
<evidence type="ECO:0000259" key="1">
    <source>
        <dbReference type="Pfam" id="PF12697"/>
    </source>
</evidence>
<keyword evidence="3" id="KW-1185">Reference proteome</keyword>
<dbReference type="SUPFAM" id="SSF53474">
    <property type="entry name" value="alpha/beta-Hydrolases"/>
    <property type="match status" value="1"/>
</dbReference>
<dbReference type="PRINTS" id="PR00111">
    <property type="entry name" value="ABHYDROLASE"/>
</dbReference>
<dbReference type="PANTHER" id="PTHR43798">
    <property type="entry name" value="MONOACYLGLYCEROL LIPASE"/>
    <property type="match status" value="1"/>
</dbReference>
<dbReference type="Proteomes" id="UP000321749">
    <property type="component" value="Unassembled WGS sequence"/>
</dbReference>
<dbReference type="InterPro" id="IPR050266">
    <property type="entry name" value="AB_hydrolase_sf"/>
</dbReference>
<protein>
    <submittedName>
        <fullName evidence="2">Hydrolase</fullName>
    </submittedName>
</protein>
<dbReference type="GO" id="GO:0016787">
    <property type="term" value="F:hydrolase activity"/>
    <property type="evidence" value="ECO:0007669"/>
    <property type="project" value="UniProtKB-KW"/>
</dbReference>
<dbReference type="PANTHER" id="PTHR43798:SF6">
    <property type="entry name" value="HYDROLASE, PUTATIVE (AFU_ORTHOLOGUE AFUA_4G13070)-RELATED"/>
    <property type="match status" value="1"/>
</dbReference>
<evidence type="ECO:0000313" key="3">
    <source>
        <dbReference type="Proteomes" id="UP000321749"/>
    </source>
</evidence>
<dbReference type="Gene3D" id="3.40.50.1820">
    <property type="entry name" value="alpha/beta hydrolase"/>
    <property type="match status" value="1"/>
</dbReference>
<accession>A0AA87UYJ0</accession>
<comment type="caution">
    <text evidence="2">The sequence shown here is derived from an EMBL/GenBank/DDBJ whole genome shotgun (WGS) entry which is preliminary data.</text>
</comment>
<dbReference type="AlphaFoldDB" id="A0AA87UYJ0"/>
<evidence type="ECO:0000313" key="2">
    <source>
        <dbReference type="EMBL" id="GEK81317.1"/>
    </source>
</evidence>
<gene>
    <name evidence="2" type="ORF">ABA31_26680</name>
</gene>